<evidence type="ECO:0000256" key="5">
    <source>
        <dbReference type="ARBA" id="ARBA00010617"/>
    </source>
</evidence>
<dbReference type="Pfam" id="PF00067">
    <property type="entry name" value="p450"/>
    <property type="match status" value="1"/>
</dbReference>
<dbReference type="InterPro" id="IPR001128">
    <property type="entry name" value="Cyt_P450"/>
</dbReference>
<evidence type="ECO:0000256" key="10">
    <source>
        <dbReference type="ARBA" id="ARBA00023002"/>
    </source>
</evidence>
<comment type="cofactor">
    <cofactor evidence="1">
        <name>heme</name>
        <dbReference type="ChEBI" id="CHEBI:30413"/>
    </cofactor>
</comment>
<keyword evidence="12" id="KW-0503">Monooxygenase</keyword>
<evidence type="ECO:0000256" key="13">
    <source>
        <dbReference type="ARBA" id="ARBA00023136"/>
    </source>
</evidence>
<dbReference type="PaxDb" id="67767-A0A0J7JYG6"/>
<feature type="non-terminal residue" evidence="14">
    <location>
        <position position="216"/>
    </location>
</feature>
<reference evidence="14 15" key="1">
    <citation type="submission" date="2015-04" db="EMBL/GenBank/DDBJ databases">
        <title>Lasius niger genome sequencing.</title>
        <authorList>
            <person name="Konorov E.A."/>
            <person name="Nikitin M.A."/>
            <person name="Kirill M.V."/>
            <person name="Chang P."/>
        </authorList>
    </citation>
    <scope>NUCLEOTIDE SEQUENCE [LARGE SCALE GENOMIC DNA]</scope>
    <source>
        <tissue evidence="14">Whole</tissue>
    </source>
</reference>
<dbReference type="GO" id="GO:0004497">
    <property type="term" value="F:monooxygenase activity"/>
    <property type="evidence" value="ECO:0007669"/>
    <property type="project" value="UniProtKB-KW"/>
</dbReference>
<keyword evidence="8" id="KW-0256">Endoplasmic reticulum</keyword>
<dbReference type="PANTHER" id="PTHR24292:SF45">
    <property type="entry name" value="CYTOCHROME P450 6G1-RELATED"/>
    <property type="match status" value="1"/>
</dbReference>
<evidence type="ECO:0000256" key="1">
    <source>
        <dbReference type="ARBA" id="ARBA00001971"/>
    </source>
</evidence>
<dbReference type="AlphaFoldDB" id="A0A0J7JYG6"/>
<name>A0A0J7JYG6_LASNI</name>
<evidence type="ECO:0000256" key="3">
    <source>
        <dbReference type="ARBA" id="ARBA00004174"/>
    </source>
</evidence>
<sequence length="216" mass="25182">MIFQYDTIRGLEMLAIFFLPSIVRLTRIKMFGREPTIFMRKVFWKTLTHRMESGIKRDDLIDILLELKKSHGDQDYYGFKFDGDDLISQAGSFFIAGFESSSTTTAFTLYELALQPDLQNTLRKEIVEALDKSGGKITYDMTMSLPYLDMVVSETLRMYPPLGYINRMPNETYKVPNFDLVIEKGTPVYIPMLGLHYDPEYFPNPDKFDPQRFNEE</sequence>
<dbReference type="PANTHER" id="PTHR24292">
    <property type="entry name" value="CYTOCHROME P450"/>
    <property type="match status" value="1"/>
</dbReference>
<evidence type="ECO:0000256" key="7">
    <source>
        <dbReference type="ARBA" id="ARBA00022723"/>
    </source>
</evidence>
<dbReference type="EMBL" id="LBMM01021231">
    <property type="protein sequence ID" value="KMQ83122.1"/>
    <property type="molecule type" value="Genomic_DNA"/>
</dbReference>
<evidence type="ECO:0000256" key="4">
    <source>
        <dbReference type="ARBA" id="ARBA00004406"/>
    </source>
</evidence>
<evidence type="ECO:0000256" key="6">
    <source>
        <dbReference type="ARBA" id="ARBA00022617"/>
    </source>
</evidence>
<keyword evidence="9" id="KW-0492">Microsome</keyword>
<evidence type="ECO:0000256" key="8">
    <source>
        <dbReference type="ARBA" id="ARBA00022824"/>
    </source>
</evidence>
<comment type="subcellular location">
    <subcellularLocation>
        <location evidence="4">Endoplasmic reticulum membrane</location>
        <topology evidence="4">Peripheral membrane protein</topology>
    </subcellularLocation>
    <subcellularLocation>
        <location evidence="3">Microsome membrane</location>
        <topology evidence="3">Peripheral membrane protein</topology>
    </subcellularLocation>
</comment>
<dbReference type="GO" id="GO:0005506">
    <property type="term" value="F:iron ion binding"/>
    <property type="evidence" value="ECO:0007669"/>
    <property type="project" value="InterPro"/>
</dbReference>
<dbReference type="InterPro" id="IPR002403">
    <property type="entry name" value="Cyt_P450_E_grp-IV"/>
</dbReference>
<keyword evidence="11" id="KW-0408">Iron</keyword>
<comment type="caution">
    <text evidence="14">The sequence shown here is derived from an EMBL/GenBank/DDBJ whole genome shotgun (WGS) entry which is preliminary data.</text>
</comment>
<dbReference type="PRINTS" id="PR00385">
    <property type="entry name" value="P450"/>
</dbReference>
<comment type="function">
    <text evidence="2">May be involved in the metabolism of insect hormones and in the breakdown of synthetic insecticides.</text>
</comment>
<keyword evidence="15" id="KW-1185">Reference proteome</keyword>
<dbReference type="PRINTS" id="PR00465">
    <property type="entry name" value="EP450IV"/>
</dbReference>
<evidence type="ECO:0000256" key="9">
    <source>
        <dbReference type="ARBA" id="ARBA00022848"/>
    </source>
</evidence>
<protein>
    <submittedName>
        <fullName evidence="14">Cytochrome p450 6k1</fullName>
    </submittedName>
</protein>
<dbReference type="GO" id="GO:0016705">
    <property type="term" value="F:oxidoreductase activity, acting on paired donors, with incorporation or reduction of molecular oxygen"/>
    <property type="evidence" value="ECO:0007669"/>
    <property type="project" value="InterPro"/>
</dbReference>
<dbReference type="InterPro" id="IPR036396">
    <property type="entry name" value="Cyt_P450_sf"/>
</dbReference>
<evidence type="ECO:0000313" key="15">
    <source>
        <dbReference type="Proteomes" id="UP000036403"/>
    </source>
</evidence>
<accession>A0A0J7JYG6</accession>
<dbReference type="InterPro" id="IPR050476">
    <property type="entry name" value="Insect_CytP450_Detox"/>
</dbReference>
<dbReference type="GO" id="GO:0005789">
    <property type="term" value="C:endoplasmic reticulum membrane"/>
    <property type="evidence" value="ECO:0007669"/>
    <property type="project" value="UniProtKB-SubCell"/>
</dbReference>
<dbReference type="SUPFAM" id="SSF48264">
    <property type="entry name" value="Cytochrome P450"/>
    <property type="match status" value="1"/>
</dbReference>
<dbReference type="OrthoDB" id="2789670at2759"/>
<dbReference type="STRING" id="67767.A0A0J7JYG6"/>
<comment type="similarity">
    <text evidence="5">Belongs to the cytochrome P450 family.</text>
</comment>
<gene>
    <name evidence="14" type="ORF">RF55_20871</name>
</gene>
<keyword evidence="6" id="KW-0349">Heme</keyword>
<evidence type="ECO:0000313" key="14">
    <source>
        <dbReference type="EMBL" id="KMQ83122.1"/>
    </source>
</evidence>
<evidence type="ECO:0000256" key="11">
    <source>
        <dbReference type="ARBA" id="ARBA00023004"/>
    </source>
</evidence>
<keyword evidence="13" id="KW-0472">Membrane</keyword>
<keyword evidence="7" id="KW-0479">Metal-binding</keyword>
<dbReference type="Proteomes" id="UP000036403">
    <property type="component" value="Unassembled WGS sequence"/>
</dbReference>
<keyword evidence="10" id="KW-0560">Oxidoreductase</keyword>
<evidence type="ECO:0000256" key="12">
    <source>
        <dbReference type="ARBA" id="ARBA00023033"/>
    </source>
</evidence>
<proteinExistence type="inferred from homology"/>
<evidence type="ECO:0000256" key="2">
    <source>
        <dbReference type="ARBA" id="ARBA00003690"/>
    </source>
</evidence>
<dbReference type="Gene3D" id="1.10.630.10">
    <property type="entry name" value="Cytochrome P450"/>
    <property type="match status" value="1"/>
</dbReference>
<dbReference type="GO" id="GO:0020037">
    <property type="term" value="F:heme binding"/>
    <property type="evidence" value="ECO:0007669"/>
    <property type="project" value="InterPro"/>
</dbReference>
<organism evidence="14 15">
    <name type="scientific">Lasius niger</name>
    <name type="common">Black garden ant</name>
    <dbReference type="NCBI Taxonomy" id="67767"/>
    <lineage>
        <taxon>Eukaryota</taxon>
        <taxon>Metazoa</taxon>
        <taxon>Ecdysozoa</taxon>
        <taxon>Arthropoda</taxon>
        <taxon>Hexapoda</taxon>
        <taxon>Insecta</taxon>
        <taxon>Pterygota</taxon>
        <taxon>Neoptera</taxon>
        <taxon>Endopterygota</taxon>
        <taxon>Hymenoptera</taxon>
        <taxon>Apocrita</taxon>
        <taxon>Aculeata</taxon>
        <taxon>Formicoidea</taxon>
        <taxon>Formicidae</taxon>
        <taxon>Formicinae</taxon>
        <taxon>Lasius</taxon>
        <taxon>Lasius</taxon>
    </lineage>
</organism>